<feature type="coiled-coil region" evidence="1">
    <location>
        <begin position="153"/>
        <end position="187"/>
    </location>
</feature>
<gene>
    <name evidence="3" type="ORF">BECKLFY1418B_GA0070995_11353</name>
</gene>
<keyword evidence="2" id="KW-0472">Membrane</keyword>
<proteinExistence type="predicted"/>
<feature type="transmembrane region" description="Helical" evidence="2">
    <location>
        <begin position="472"/>
        <end position="490"/>
    </location>
</feature>
<feature type="transmembrane region" description="Helical" evidence="2">
    <location>
        <begin position="82"/>
        <end position="101"/>
    </location>
</feature>
<organism evidence="3">
    <name type="scientific">Candidatus Kentrum sp. LFY</name>
    <dbReference type="NCBI Taxonomy" id="2126342"/>
    <lineage>
        <taxon>Bacteria</taxon>
        <taxon>Pseudomonadati</taxon>
        <taxon>Pseudomonadota</taxon>
        <taxon>Gammaproteobacteria</taxon>
        <taxon>Candidatus Kentrum</taxon>
    </lineage>
</organism>
<feature type="transmembrane region" description="Helical" evidence="2">
    <location>
        <begin position="45"/>
        <end position="70"/>
    </location>
</feature>
<feature type="transmembrane region" description="Helical" evidence="2">
    <location>
        <begin position="373"/>
        <end position="389"/>
    </location>
</feature>
<evidence type="ECO:0008006" key="4">
    <source>
        <dbReference type="Google" id="ProtNLM"/>
    </source>
</evidence>
<dbReference type="InterPro" id="IPR025519">
    <property type="entry name" value="DUF4407"/>
</dbReference>
<evidence type="ECO:0000256" key="2">
    <source>
        <dbReference type="SAM" id="Phobius"/>
    </source>
</evidence>
<feature type="transmembrane region" description="Helical" evidence="2">
    <location>
        <begin position="113"/>
        <end position="140"/>
    </location>
</feature>
<evidence type="ECO:0000313" key="3">
    <source>
        <dbReference type="EMBL" id="VFJ99034.1"/>
    </source>
</evidence>
<dbReference type="Pfam" id="PF14362">
    <property type="entry name" value="DUF4407"/>
    <property type="match status" value="1"/>
</dbReference>
<feature type="transmembrane region" description="Helical" evidence="2">
    <location>
        <begin position="448"/>
        <end position="466"/>
    </location>
</feature>
<protein>
    <recommendedName>
        <fullName evidence="4">DUF4407 domain-containing protein</fullName>
    </recommendedName>
</protein>
<keyword evidence="2" id="KW-0812">Transmembrane</keyword>
<reference evidence="3" key="1">
    <citation type="submission" date="2019-02" db="EMBL/GenBank/DDBJ databases">
        <authorList>
            <person name="Gruber-Vodicka R. H."/>
            <person name="Seah K. B. B."/>
        </authorList>
    </citation>
    <scope>NUCLEOTIDE SEQUENCE</scope>
    <source>
        <strain evidence="3">BECK_M7</strain>
    </source>
</reference>
<dbReference type="AlphaFoldDB" id="A0A450V2I5"/>
<dbReference type="EMBL" id="CAADFF010000135">
    <property type="protein sequence ID" value="VFJ99034.1"/>
    <property type="molecule type" value="Genomic_DNA"/>
</dbReference>
<keyword evidence="2" id="KW-1133">Transmembrane helix</keyword>
<sequence length="492" mass="56022">MKQPPNSKQSSMRSLLNWWSSPFLSAANVDRSILEKCSETDHRRYFSLGVIMIITALLAARSFSHAVFLFVEPTSIDTARTIAYISFPVWFLVIFHANRIVISSINRHSSKAWIINAAIRFVFSAIISLFIAYPIAIFWLSEDISDHYKSQELSGLDGRLEKLVGELNQHKEDLRKAEEIKNSYIERRGELHMEMNGLKEDFSCQLTGGEQPFCRKEGKDNEKTYGKAGFGSETIKAITNLKNLNEELKEVWRNITKLTGKSPPGNLDKELKTDLEGRAKATGIPDYTMKTLEYFEGEIQKEKSNESEDRNEIPWLEKNIGITETEIEKIKAAKRARDGGEDEINRSVEKESRQLSLLQKGDQLFAMLKSGSLHVQVEIIGIFLILLWLETLPISMKILSPHGEYEKYLDLFSFLHDQLISLCRKLFDLNLDDPLDDSEGTKGNKHNVLFSFLISLVLAVAVYKIANSHVNTIAAYFFGFFTILETYLGGKK</sequence>
<keyword evidence="1" id="KW-0175">Coiled coil</keyword>
<accession>A0A450V2I5</accession>
<evidence type="ECO:0000256" key="1">
    <source>
        <dbReference type="SAM" id="Coils"/>
    </source>
</evidence>
<name>A0A450V2I5_9GAMM</name>